<protein>
    <submittedName>
        <fullName evidence="1">Uncharacterized protein</fullName>
    </submittedName>
</protein>
<organism evidence="1 2">
    <name type="scientific">Methanoculleus palmolei</name>
    <dbReference type="NCBI Taxonomy" id="72612"/>
    <lineage>
        <taxon>Archaea</taxon>
        <taxon>Methanobacteriati</taxon>
        <taxon>Methanobacteriota</taxon>
        <taxon>Stenosarchaea group</taxon>
        <taxon>Methanomicrobia</taxon>
        <taxon>Methanomicrobiales</taxon>
        <taxon>Methanomicrobiaceae</taxon>
        <taxon>Methanoculleus</taxon>
    </lineage>
</organism>
<name>A0ABD8A661_9EURY</name>
<evidence type="ECO:0000313" key="2">
    <source>
        <dbReference type="Proteomes" id="UP001626603"/>
    </source>
</evidence>
<reference evidence="1 2" key="1">
    <citation type="submission" date="2023-10" db="EMBL/GenBank/DDBJ databases">
        <title>The complete genome sequence of Methanoculleus palmolei DSM 4273.</title>
        <authorList>
            <person name="Lai S.-J."/>
            <person name="You Y.-T."/>
            <person name="Chen S.-C."/>
        </authorList>
    </citation>
    <scope>NUCLEOTIDE SEQUENCE [LARGE SCALE GENOMIC DNA]</scope>
    <source>
        <strain evidence="1 2">DSM 4273</strain>
    </source>
</reference>
<dbReference type="AlphaFoldDB" id="A0ABD8A661"/>
<dbReference type="EMBL" id="CP137641">
    <property type="protein sequence ID" value="WOX55044.1"/>
    <property type="molecule type" value="Genomic_DNA"/>
</dbReference>
<keyword evidence="2" id="KW-1185">Reference proteome</keyword>
<proteinExistence type="predicted"/>
<gene>
    <name evidence="1" type="ORF">R6Y95_06100</name>
</gene>
<dbReference type="Proteomes" id="UP001626603">
    <property type="component" value="Chromosome"/>
</dbReference>
<sequence>MKLTPNEFHDMQLLLGKTQVGQNLTPQEEMRLRSYIRKEQPESADDPLDAIIKVGLVMVGIYLIYKAFQSLSEA</sequence>
<evidence type="ECO:0000313" key="1">
    <source>
        <dbReference type="EMBL" id="WOX55044.1"/>
    </source>
</evidence>
<accession>A0ABD8A661</accession>